<evidence type="ECO:0000313" key="7">
    <source>
        <dbReference type="Proteomes" id="UP000177480"/>
    </source>
</evidence>
<dbReference type="PANTHER" id="PTHR46193:SF18">
    <property type="entry name" value="HEXITOL PHOSPHATASE B"/>
    <property type="match status" value="1"/>
</dbReference>
<evidence type="ECO:0000256" key="1">
    <source>
        <dbReference type="ARBA" id="ARBA00001946"/>
    </source>
</evidence>
<dbReference type="InterPro" id="IPR051600">
    <property type="entry name" value="Beta-PGM-like"/>
</dbReference>
<evidence type="ECO:0000256" key="2">
    <source>
        <dbReference type="ARBA" id="ARBA00006171"/>
    </source>
</evidence>
<name>A0A1G2G2G2_9BACT</name>
<evidence type="ECO:0008006" key="8">
    <source>
        <dbReference type="Google" id="ProtNLM"/>
    </source>
</evidence>
<sequence length="223" mass="25711">MIEAVIFDFNGVLLQDRKWHEKAWNELSKFLRDKELDQDEFEHYVHGRTPKDTLAYLLGHPASPKELKDYLDNKESLYQKIALSSGDEFQLTPYAKELFKLLDEHDIRKTIATSSPLVNVKFYYQHLDLGRWFPFQDIVFDDGTFPGKPAPDIYVKAAKNIHVDIKNCVVIEDAKSGIESAKKAGAGKIIFIMNDDNQETAKKLNIDKVIRSFNEIKLEDFGE</sequence>
<gene>
    <name evidence="6" type="ORF">A2719_02315</name>
</gene>
<evidence type="ECO:0000313" key="6">
    <source>
        <dbReference type="EMBL" id="OGZ44172.1"/>
    </source>
</evidence>
<dbReference type="Gene3D" id="1.10.150.240">
    <property type="entry name" value="Putative phosphatase, domain 2"/>
    <property type="match status" value="1"/>
</dbReference>
<dbReference type="PANTHER" id="PTHR46193">
    <property type="entry name" value="6-PHOSPHOGLUCONATE PHOSPHATASE"/>
    <property type="match status" value="1"/>
</dbReference>
<dbReference type="InterPro" id="IPR006439">
    <property type="entry name" value="HAD-SF_hydro_IA"/>
</dbReference>
<dbReference type="SFLD" id="SFLDS00003">
    <property type="entry name" value="Haloacid_Dehalogenase"/>
    <property type="match status" value="1"/>
</dbReference>
<dbReference type="NCBIfam" id="TIGR01509">
    <property type="entry name" value="HAD-SF-IA-v3"/>
    <property type="match status" value="1"/>
</dbReference>
<dbReference type="EMBL" id="MHNK01000007">
    <property type="protein sequence ID" value="OGZ44172.1"/>
    <property type="molecule type" value="Genomic_DNA"/>
</dbReference>
<protein>
    <recommendedName>
        <fullName evidence="8">Hydrolase</fullName>
    </recommendedName>
</protein>
<organism evidence="6 7">
    <name type="scientific">Candidatus Ryanbacteria bacterium RIFCSPHIGHO2_01_FULL_45_22</name>
    <dbReference type="NCBI Taxonomy" id="1802114"/>
    <lineage>
        <taxon>Bacteria</taxon>
        <taxon>Candidatus Ryaniibacteriota</taxon>
    </lineage>
</organism>
<keyword evidence="4" id="KW-0460">Magnesium</keyword>
<dbReference type="AlphaFoldDB" id="A0A1G2G2G2"/>
<dbReference type="Pfam" id="PF00702">
    <property type="entry name" value="Hydrolase"/>
    <property type="match status" value="1"/>
</dbReference>
<evidence type="ECO:0000256" key="3">
    <source>
        <dbReference type="ARBA" id="ARBA00022723"/>
    </source>
</evidence>
<dbReference type="Gene3D" id="3.40.50.1000">
    <property type="entry name" value="HAD superfamily/HAD-like"/>
    <property type="match status" value="1"/>
</dbReference>
<dbReference type="STRING" id="1802114.A2719_02315"/>
<dbReference type="Proteomes" id="UP000177480">
    <property type="component" value="Unassembled WGS sequence"/>
</dbReference>
<dbReference type="SUPFAM" id="SSF56784">
    <property type="entry name" value="HAD-like"/>
    <property type="match status" value="1"/>
</dbReference>
<dbReference type="SFLD" id="SFLDG01129">
    <property type="entry name" value="C1.5:_HAD__Beta-PGM__Phosphata"/>
    <property type="match status" value="1"/>
</dbReference>
<comment type="caution">
    <text evidence="6">The sequence shown here is derived from an EMBL/GenBank/DDBJ whole genome shotgun (WGS) entry which is preliminary data.</text>
</comment>
<comment type="cofactor">
    <cofactor evidence="1">
        <name>Mg(2+)</name>
        <dbReference type="ChEBI" id="CHEBI:18420"/>
    </cofactor>
</comment>
<comment type="similarity">
    <text evidence="2">Belongs to the HAD-like hydrolase superfamily. CbbY/CbbZ/Gph/YieH family.</text>
</comment>
<dbReference type="InterPro" id="IPR023198">
    <property type="entry name" value="PGP-like_dom2"/>
</dbReference>
<accession>A0A1G2G2G2</accession>
<keyword evidence="3" id="KW-0479">Metal-binding</keyword>
<dbReference type="InterPro" id="IPR023214">
    <property type="entry name" value="HAD_sf"/>
</dbReference>
<dbReference type="GO" id="GO:0003824">
    <property type="term" value="F:catalytic activity"/>
    <property type="evidence" value="ECO:0007669"/>
    <property type="project" value="UniProtKB-ARBA"/>
</dbReference>
<evidence type="ECO:0000256" key="4">
    <source>
        <dbReference type="ARBA" id="ARBA00022842"/>
    </source>
</evidence>
<dbReference type="InterPro" id="IPR036412">
    <property type="entry name" value="HAD-like_sf"/>
</dbReference>
<dbReference type="GO" id="GO:0046872">
    <property type="term" value="F:metal ion binding"/>
    <property type="evidence" value="ECO:0007669"/>
    <property type="project" value="UniProtKB-KW"/>
</dbReference>
<proteinExistence type="inferred from homology"/>
<reference evidence="6 7" key="1">
    <citation type="journal article" date="2016" name="Nat. Commun.">
        <title>Thousands of microbial genomes shed light on interconnected biogeochemical processes in an aquifer system.</title>
        <authorList>
            <person name="Anantharaman K."/>
            <person name="Brown C.T."/>
            <person name="Hug L.A."/>
            <person name="Sharon I."/>
            <person name="Castelle C.J."/>
            <person name="Probst A.J."/>
            <person name="Thomas B.C."/>
            <person name="Singh A."/>
            <person name="Wilkins M.J."/>
            <person name="Karaoz U."/>
            <person name="Brodie E.L."/>
            <person name="Williams K.H."/>
            <person name="Hubbard S.S."/>
            <person name="Banfield J.F."/>
        </authorList>
    </citation>
    <scope>NUCLEOTIDE SEQUENCE [LARGE SCALE GENOMIC DNA]</scope>
</reference>
<keyword evidence="5" id="KW-0119">Carbohydrate metabolism</keyword>
<evidence type="ECO:0000256" key="5">
    <source>
        <dbReference type="ARBA" id="ARBA00023277"/>
    </source>
</evidence>